<comment type="similarity">
    <text evidence="1">Belongs to the UDP-glycosyltransferase family.</text>
</comment>
<protein>
    <submittedName>
        <fullName evidence="4">UDP-Glycosyltransferase superfamily protein</fullName>
    </submittedName>
</protein>
<keyword evidence="3" id="KW-0732">Signal</keyword>
<dbReference type="SUPFAM" id="SSF53756">
    <property type="entry name" value="UDP-Glycosyltransferase/glycogen phosphorylase"/>
    <property type="match status" value="1"/>
</dbReference>
<dbReference type="EMBL" id="VEPZ02001378">
    <property type="protein sequence ID" value="KAE8676509.1"/>
    <property type="molecule type" value="Genomic_DNA"/>
</dbReference>
<feature type="chain" id="PRO_5025433781" evidence="3">
    <location>
        <begin position="22"/>
        <end position="661"/>
    </location>
</feature>
<accession>A0A6A2YGR6</accession>
<evidence type="ECO:0000313" key="5">
    <source>
        <dbReference type="Proteomes" id="UP000436088"/>
    </source>
</evidence>
<sequence>MARTALMMLIAASFWMGPAISEAVATVVPALRLIHLGGKEDRSRVIYSGSDETDEQGNFNMAVNKYINGKELQTKSCLVRLVSSPHATCNIPTNFAGGLTGIHIPNQPPFYIATWSNINSAPSSTLLKEFKWILRVKRVRHAAGVGLRTGGFTPSKPGFSVKVSNSGQFCSKDFNKPINRVKECVIDEDHKNKALKEASYVKNHVIEGVIGVRPGKENLVGDNAVDKSLIDREIVEGGPLVEALIEESHVIVENAIVGSLVVQKIGSDGRPTFQSRLFNMSGNNLGTVMSKEDSMNELEKYRVEKGVFEGSSIQIIDGSDGNNDDLLLKTLKRPKRSLLKTKIESMELMGSFFAALSFMQQLVEKILEELKPRPSCIIYDRNFTWIGETAAKYQIPRIWLDGKNCLSLFCNHNLTKSNVHECLSHGAACTFSVPGLSDRIEFRQLPGSLNPWVSSTMKEQSEQAKQAEEGADGLIINSPVSLINGNNHEQAQRGNEGSLADGNQCLKWLDSWPPNSVIYACFGSLSRQTPMQFIELGLALEASERPFIWVIRGARGGYKKGEIEKWLKEEGFEDRIRGRGLSMRGWASQVLIYRTRRRRVLDTLRVELDARRDMRGLADDSMAIVLRAIHEREVGGADTESWRGVGVETAVQMGEEESGPL</sequence>
<dbReference type="Gene3D" id="3.40.50.2000">
    <property type="entry name" value="Glycogen Phosphorylase B"/>
    <property type="match status" value="2"/>
</dbReference>
<keyword evidence="2" id="KW-0328">Glycosyltransferase</keyword>
<dbReference type="Pfam" id="PF01190">
    <property type="entry name" value="Pollen_Ole_e_1"/>
    <property type="match status" value="1"/>
</dbReference>
<evidence type="ECO:0000256" key="1">
    <source>
        <dbReference type="ARBA" id="ARBA00009995"/>
    </source>
</evidence>
<evidence type="ECO:0000313" key="4">
    <source>
        <dbReference type="EMBL" id="KAE8676509.1"/>
    </source>
</evidence>
<organism evidence="4 5">
    <name type="scientific">Hibiscus syriacus</name>
    <name type="common">Rose of Sharon</name>
    <dbReference type="NCBI Taxonomy" id="106335"/>
    <lineage>
        <taxon>Eukaryota</taxon>
        <taxon>Viridiplantae</taxon>
        <taxon>Streptophyta</taxon>
        <taxon>Embryophyta</taxon>
        <taxon>Tracheophyta</taxon>
        <taxon>Spermatophyta</taxon>
        <taxon>Magnoliopsida</taxon>
        <taxon>eudicotyledons</taxon>
        <taxon>Gunneridae</taxon>
        <taxon>Pentapetalae</taxon>
        <taxon>rosids</taxon>
        <taxon>malvids</taxon>
        <taxon>Malvales</taxon>
        <taxon>Malvaceae</taxon>
        <taxon>Malvoideae</taxon>
        <taxon>Hibiscus</taxon>
    </lineage>
</organism>
<keyword evidence="2" id="KW-0808">Transferase</keyword>
<comment type="caution">
    <text evidence="4">The sequence shown here is derived from an EMBL/GenBank/DDBJ whole genome shotgun (WGS) entry which is preliminary data.</text>
</comment>
<dbReference type="GO" id="GO:0035251">
    <property type="term" value="F:UDP-glucosyltransferase activity"/>
    <property type="evidence" value="ECO:0007669"/>
    <property type="project" value="TreeGrafter"/>
</dbReference>
<gene>
    <name evidence="4" type="ORF">F3Y22_tig00111587pilonHSYRG00078</name>
</gene>
<feature type="signal peptide" evidence="3">
    <location>
        <begin position="1"/>
        <end position="21"/>
    </location>
</feature>
<reference evidence="4" key="1">
    <citation type="submission" date="2019-09" db="EMBL/GenBank/DDBJ databases">
        <title>Draft genome information of white flower Hibiscus syriacus.</title>
        <authorList>
            <person name="Kim Y.-M."/>
        </authorList>
    </citation>
    <scope>NUCLEOTIDE SEQUENCE [LARGE SCALE GENOMIC DNA]</scope>
    <source>
        <strain evidence="4">YM2019G1</strain>
    </source>
</reference>
<proteinExistence type="inferred from homology"/>
<evidence type="ECO:0000256" key="3">
    <source>
        <dbReference type="SAM" id="SignalP"/>
    </source>
</evidence>
<dbReference type="Proteomes" id="UP000436088">
    <property type="component" value="Unassembled WGS sequence"/>
</dbReference>
<dbReference type="AlphaFoldDB" id="A0A6A2YGR6"/>
<name>A0A6A2YGR6_HIBSY</name>
<dbReference type="PANTHER" id="PTHR48047:SF182">
    <property type="entry name" value="GLYCOSYLTRANSFERASE"/>
    <property type="match status" value="1"/>
</dbReference>
<evidence type="ECO:0000256" key="2">
    <source>
        <dbReference type="ARBA" id="ARBA00022676"/>
    </source>
</evidence>
<keyword evidence="5" id="KW-1185">Reference proteome</keyword>
<dbReference type="PANTHER" id="PTHR48047">
    <property type="entry name" value="GLYCOSYLTRANSFERASE"/>
    <property type="match status" value="1"/>
</dbReference>